<feature type="region of interest" description="Disordered" evidence="1">
    <location>
        <begin position="1"/>
        <end position="23"/>
    </location>
</feature>
<protein>
    <submittedName>
        <fullName evidence="2">Uncharacterized protein</fullName>
    </submittedName>
</protein>
<dbReference type="Proteomes" id="UP000054485">
    <property type="component" value="Unassembled WGS sequence"/>
</dbReference>
<dbReference type="EMBL" id="KN836267">
    <property type="protein sequence ID" value="KIK32379.1"/>
    <property type="molecule type" value="Genomic_DNA"/>
</dbReference>
<evidence type="ECO:0000256" key="1">
    <source>
        <dbReference type="SAM" id="MobiDB-lite"/>
    </source>
</evidence>
<organism evidence="2 3">
    <name type="scientific">Suillus luteus UH-Slu-Lm8-n1</name>
    <dbReference type="NCBI Taxonomy" id="930992"/>
    <lineage>
        <taxon>Eukaryota</taxon>
        <taxon>Fungi</taxon>
        <taxon>Dikarya</taxon>
        <taxon>Basidiomycota</taxon>
        <taxon>Agaricomycotina</taxon>
        <taxon>Agaricomycetes</taxon>
        <taxon>Agaricomycetidae</taxon>
        <taxon>Boletales</taxon>
        <taxon>Suillineae</taxon>
        <taxon>Suillaceae</taxon>
        <taxon>Suillus</taxon>
    </lineage>
</organism>
<name>A0A0D0A2J5_9AGAM</name>
<accession>A0A0D0A2J5</accession>
<evidence type="ECO:0000313" key="2">
    <source>
        <dbReference type="EMBL" id="KIK32379.1"/>
    </source>
</evidence>
<dbReference type="OrthoDB" id="2641531at2759"/>
<reference evidence="2 3" key="1">
    <citation type="submission" date="2014-04" db="EMBL/GenBank/DDBJ databases">
        <authorList>
            <consortium name="DOE Joint Genome Institute"/>
            <person name="Kuo A."/>
            <person name="Ruytinx J."/>
            <person name="Rineau F."/>
            <person name="Colpaert J."/>
            <person name="Kohler A."/>
            <person name="Nagy L.G."/>
            <person name="Floudas D."/>
            <person name="Copeland A."/>
            <person name="Barry K.W."/>
            <person name="Cichocki N."/>
            <person name="Veneault-Fourrey C."/>
            <person name="LaButti K."/>
            <person name="Lindquist E.A."/>
            <person name="Lipzen A."/>
            <person name="Lundell T."/>
            <person name="Morin E."/>
            <person name="Murat C."/>
            <person name="Sun H."/>
            <person name="Tunlid A."/>
            <person name="Henrissat B."/>
            <person name="Grigoriev I.V."/>
            <person name="Hibbett D.S."/>
            <person name="Martin F."/>
            <person name="Nordberg H.P."/>
            <person name="Cantor M.N."/>
            <person name="Hua S.X."/>
        </authorList>
    </citation>
    <scope>NUCLEOTIDE SEQUENCE [LARGE SCALE GENOMIC DNA]</scope>
    <source>
        <strain evidence="2 3">UH-Slu-Lm8-n1</strain>
    </source>
</reference>
<sequence>MQISSLLPQQLEETTGGSRSAGLQELDPFSKAEITCHKRERQIYTMSLDGIGMDHDHQDVLFTQYTIDTVIASYLAAKKRTRQYLQLITLLKREEDEWAEKIEQANQLMPEYEPLLSLRLTSQA</sequence>
<keyword evidence="3" id="KW-1185">Reference proteome</keyword>
<evidence type="ECO:0000313" key="3">
    <source>
        <dbReference type="Proteomes" id="UP000054485"/>
    </source>
</evidence>
<feature type="compositionally biased region" description="Polar residues" evidence="1">
    <location>
        <begin position="1"/>
        <end position="18"/>
    </location>
</feature>
<dbReference type="InParanoid" id="A0A0D0A2J5"/>
<dbReference type="AlphaFoldDB" id="A0A0D0A2J5"/>
<reference evidence="3" key="2">
    <citation type="submission" date="2015-01" db="EMBL/GenBank/DDBJ databases">
        <title>Evolutionary Origins and Diversification of the Mycorrhizal Mutualists.</title>
        <authorList>
            <consortium name="DOE Joint Genome Institute"/>
            <consortium name="Mycorrhizal Genomics Consortium"/>
            <person name="Kohler A."/>
            <person name="Kuo A."/>
            <person name="Nagy L.G."/>
            <person name="Floudas D."/>
            <person name="Copeland A."/>
            <person name="Barry K.W."/>
            <person name="Cichocki N."/>
            <person name="Veneault-Fourrey C."/>
            <person name="LaButti K."/>
            <person name="Lindquist E.A."/>
            <person name="Lipzen A."/>
            <person name="Lundell T."/>
            <person name="Morin E."/>
            <person name="Murat C."/>
            <person name="Riley R."/>
            <person name="Ohm R."/>
            <person name="Sun H."/>
            <person name="Tunlid A."/>
            <person name="Henrissat B."/>
            <person name="Grigoriev I.V."/>
            <person name="Hibbett D.S."/>
            <person name="Martin F."/>
        </authorList>
    </citation>
    <scope>NUCLEOTIDE SEQUENCE [LARGE SCALE GENOMIC DNA]</scope>
    <source>
        <strain evidence="3">UH-Slu-Lm8-n1</strain>
    </source>
</reference>
<proteinExistence type="predicted"/>
<gene>
    <name evidence="2" type="ORF">CY34DRAFT_19088</name>
</gene>
<dbReference type="HOGENOM" id="CLU_163542_0_0_1"/>